<feature type="chain" id="PRO_5035963113" description="Zinc metalloproteinase" evidence="14 17">
    <location>
        <begin position="21"/>
        <end position="538"/>
    </location>
</feature>
<dbReference type="InterPro" id="IPR000859">
    <property type="entry name" value="CUB_dom"/>
</dbReference>
<keyword evidence="4" id="KW-0245">EGF-like domain</keyword>
<evidence type="ECO:0000256" key="3">
    <source>
        <dbReference type="ARBA" id="ARBA00022525"/>
    </source>
</evidence>
<dbReference type="InterPro" id="IPR017050">
    <property type="entry name" value="Metallopeptidase_nem"/>
</dbReference>
<feature type="binding site" evidence="16">
    <location>
        <position position="235"/>
    </location>
    <ligand>
        <name>Zn(2+)</name>
        <dbReference type="ChEBI" id="CHEBI:29105"/>
        <note>catalytic</note>
    </ligand>
</feature>
<dbReference type="InterPro" id="IPR006026">
    <property type="entry name" value="Peptidase_Metallo"/>
</dbReference>
<dbReference type="InterPro" id="IPR001506">
    <property type="entry name" value="Peptidase_M12A"/>
</dbReference>
<dbReference type="SUPFAM" id="SSF49854">
    <property type="entry name" value="Spermadhesin, CUB domain"/>
    <property type="match status" value="1"/>
</dbReference>
<evidence type="ECO:0000256" key="10">
    <source>
        <dbReference type="ARBA" id="ARBA00023049"/>
    </source>
</evidence>
<keyword evidence="6 16" id="KW-0479">Metal-binding</keyword>
<dbReference type="PROSITE" id="PS51670">
    <property type="entry name" value="SHKT"/>
    <property type="match status" value="1"/>
</dbReference>
<keyword evidence="9 16" id="KW-0862">Zinc</keyword>
<dbReference type="SMART" id="SM00235">
    <property type="entry name" value="ZnMc"/>
    <property type="match status" value="1"/>
</dbReference>
<evidence type="ECO:0000256" key="9">
    <source>
        <dbReference type="ARBA" id="ARBA00022833"/>
    </source>
</evidence>
<dbReference type="PANTHER" id="PTHR10127">
    <property type="entry name" value="DISCOIDIN, CUB, EGF, LAMININ , AND ZINC METALLOPROTEASE DOMAIN CONTAINING"/>
    <property type="match status" value="1"/>
</dbReference>
<evidence type="ECO:0000256" key="15">
    <source>
        <dbReference type="PROSITE-ProRule" id="PRU01005"/>
    </source>
</evidence>
<dbReference type="Gene3D" id="3.40.390.10">
    <property type="entry name" value="Collagenase (Catalytic Domain)"/>
    <property type="match status" value="1"/>
</dbReference>
<comment type="cofactor">
    <cofactor evidence="16 17">
        <name>Zn(2+)</name>
        <dbReference type="ChEBI" id="CHEBI:29105"/>
    </cofactor>
    <text evidence="16 17">Binds 1 zinc ion per subunit.</text>
</comment>
<dbReference type="CDD" id="cd04280">
    <property type="entry name" value="ZnMc_astacin_like"/>
    <property type="match status" value="1"/>
</dbReference>
<evidence type="ECO:0000256" key="2">
    <source>
        <dbReference type="ARBA" id="ARBA00004613"/>
    </source>
</evidence>
<comment type="subcellular location">
    <subcellularLocation>
        <location evidence="2 14">Secreted</location>
    </subcellularLocation>
</comment>
<evidence type="ECO:0000256" key="16">
    <source>
        <dbReference type="PROSITE-ProRule" id="PRU01211"/>
    </source>
</evidence>
<feature type="disulfide bond" evidence="15">
    <location>
        <begin position="513"/>
        <end position="531"/>
    </location>
</feature>
<name>A0A8T9JAH9_HAECO</name>
<evidence type="ECO:0000313" key="21">
    <source>
        <dbReference type="EMBL" id="UNO58905.1"/>
    </source>
</evidence>
<feature type="signal peptide" evidence="14 17">
    <location>
        <begin position="1"/>
        <end position="20"/>
    </location>
</feature>
<evidence type="ECO:0000256" key="13">
    <source>
        <dbReference type="ARBA" id="ARBA00023180"/>
    </source>
</evidence>
<keyword evidence="13" id="KW-0325">Glycoprotein</keyword>
<evidence type="ECO:0000256" key="7">
    <source>
        <dbReference type="ARBA" id="ARBA00022729"/>
    </source>
</evidence>
<sequence>MLILRNYYLFVLLFINGVGTTETDDKFSVLTDARKKELLEAYSKSDVLIVHQKLAELRKKWMEKLKSKEAAGNQPLRRRLNSLMPEMLPQGNGPTVLPIHEINRDANLSEFLYQADMVLTITQAEQLGNDNEGARAKRQAYRDIFYPNTIWGRTVFYFFDPTAPTDVKAAFSAAAQFWQSNTCIKFVEDSTALNRIRVFKGDGCYSYVGKVGGQQDLSLGKGCESVGTAAHELGHALGFFHSQSRVDRDSAISIIVDNIQPSFVDQFDKESPATNYNYGMPYDFGSIMQYGATSASRNGRETMVSKDENYQETMGSDIVGFYDVSMMNEHYNCKVLCPRGSSAQCQNGGYPNPNNCSICNCPSGYGGNLCNERPDGCGERLKAGPDYTQLVSSIGDGTTRTNIDFAKCIYWIQAPTGTRVEVRIDSLQGYTIDGCIYGGVEIKAHADQLRTGYRFCSRSSIGKTLIGASNLLPVITFNRYGRTTSGLSYRYVTTVAPSPSKPLVRCINYFYDCNVLAFFGYCQSDSVRQRCRRACNDC</sequence>
<evidence type="ECO:0000259" key="19">
    <source>
        <dbReference type="PROSITE" id="PS51670"/>
    </source>
</evidence>
<keyword evidence="10 16" id="KW-0482">Metalloprotease</keyword>
<evidence type="ECO:0000259" key="18">
    <source>
        <dbReference type="PROSITE" id="PS01180"/>
    </source>
</evidence>
<dbReference type="Pfam" id="PF01400">
    <property type="entry name" value="Astacin"/>
    <property type="match status" value="1"/>
</dbReference>
<feature type="disulfide bond" evidence="15">
    <location>
        <begin position="522"/>
        <end position="535"/>
    </location>
</feature>
<dbReference type="PIRSF" id="PIRSF036365">
    <property type="entry name" value="Astacin_nematoda"/>
    <property type="match status" value="1"/>
</dbReference>
<dbReference type="InterPro" id="IPR024079">
    <property type="entry name" value="MetalloPept_cat_dom_sf"/>
</dbReference>
<accession>A0A8T9JAH9</accession>
<dbReference type="GO" id="GO:0006508">
    <property type="term" value="P:proteolysis"/>
    <property type="evidence" value="ECO:0007669"/>
    <property type="project" value="UniProtKB-KW"/>
</dbReference>
<dbReference type="PROSITE" id="PS01180">
    <property type="entry name" value="CUB"/>
    <property type="match status" value="1"/>
</dbReference>
<dbReference type="GO" id="GO:0008270">
    <property type="term" value="F:zinc ion binding"/>
    <property type="evidence" value="ECO:0007669"/>
    <property type="project" value="UniProtKB-UniRule"/>
</dbReference>
<comment type="function">
    <text evidence="1">Metalloprotease.</text>
</comment>
<dbReference type="InterPro" id="IPR034035">
    <property type="entry name" value="Astacin-like_dom"/>
</dbReference>
<evidence type="ECO:0000256" key="4">
    <source>
        <dbReference type="ARBA" id="ARBA00022536"/>
    </source>
</evidence>
<feature type="binding site" evidence="16">
    <location>
        <position position="241"/>
    </location>
    <ligand>
        <name>Zn(2+)</name>
        <dbReference type="ChEBI" id="CHEBI:29105"/>
        <note>catalytic</note>
    </ligand>
</feature>
<feature type="active site" evidence="16">
    <location>
        <position position="232"/>
    </location>
</feature>
<evidence type="ECO:0000259" key="20">
    <source>
        <dbReference type="PROSITE" id="PS51864"/>
    </source>
</evidence>
<dbReference type="GO" id="GO:0005576">
    <property type="term" value="C:extracellular region"/>
    <property type="evidence" value="ECO:0007669"/>
    <property type="project" value="UniProtKB-SubCell"/>
</dbReference>
<feature type="domain" description="Peptidase M12A" evidence="20">
    <location>
        <begin position="139"/>
        <end position="334"/>
    </location>
</feature>
<evidence type="ECO:0000256" key="6">
    <source>
        <dbReference type="ARBA" id="ARBA00022723"/>
    </source>
</evidence>
<keyword evidence="8 16" id="KW-0378">Hydrolase</keyword>
<evidence type="ECO:0000256" key="1">
    <source>
        <dbReference type="ARBA" id="ARBA00002657"/>
    </source>
</evidence>
<evidence type="ECO:0000256" key="17">
    <source>
        <dbReference type="RuleBase" id="RU361183"/>
    </source>
</evidence>
<comment type="caution">
    <text evidence="15">Lacks conserved residue(s) required for the propagation of feature annotation.</text>
</comment>
<keyword evidence="3 14" id="KW-0964">Secreted</keyword>
<dbReference type="InterPro" id="IPR003582">
    <property type="entry name" value="ShKT_dom"/>
</dbReference>
<dbReference type="AlphaFoldDB" id="A0A8T9JAH9"/>
<dbReference type="EMBL" id="MW142213">
    <property type="protein sequence ID" value="UNO58905.1"/>
    <property type="molecule type" value="mRNA"/>
</dbReference>
<dbReference type="PANTHER" id="PTHR10127:SF793">
    <property type="entry name" value="ZINC METALLOPROTEINASE NAS-31"/>
    <property type="match status" value="1"/>
</dbReference>
<keyword evidence="12 15" id="KW-1015">Disulfide bond</keyword>
<dbReference type="GO" id="GO:0018996">
    <property type="term" value="P:molting cycle, collagen and cuticulin-based cuticle"/>
    <property type="evidence" value="ECO:0007669"/>
    <property type="project" value="InterPro"/>
</dbReference>
<dbReference type="InterPro" id="IPR035914">
    <property type="entry name" value="Sperma_CUB_dom_sf"/>
</dbReference>
<keyword evidence="5 16" id="KW-0645">Protease</keyword>
<reference evidence="21" key="1">
    <citation type="journal article" date="2021" name="Zhejiang Da Xue Xue Bao Nong Ye Yu Sheng Ming Ke Xue Ban">
        <title>Primary study on the expression pattern and function of zinc metalloproteinase NAS-31 in Haemonchus contortus.</title>
        <authorList>
            <person name="Huang Y."/>
            <person name="Zhang H."/>
            <person name="Tong D."/>
            <person name="Zhou J."/>
            <person name="Wu F."/>
            <person name="Chen X."/>
            <person name="Yang Y."/>
            <person name="Ma G."/>
            <person name="Du A."/>
        </authorList>
    </citation>
    <scope>NUCLEOTIDE SEQUENCE</scope>
    <source>
        <strain evidence="21">ZJ</strain>
    </source>
</reference>
<evidence type="ECO:0000256" key="11">
    <source>
        <dbReference type="ARBA" id="ARBA00023145"/>
    </source>
</evidence>
<evidence type="ECO:0000256" key="14">
    <source>
        <dbReference type="PIRNR" id="PIRNR036365"/>
    </source>
</evidence>
<evidence type="ECO:0000256" key="12">
    <source>
        <dbReference type="ARBA" id="ARBA00023157"/>
    </source>
</evidence>
<keyword evidence="7 14" id="KW-0732">Signal</keyword>
<dbReference type="PROSITE" id="PS51864">
    <property type="entry name" value="ASTACIN"/>
    <property type="match status" value="1"/>
</dbReference>
<dbReference type="GO" id="GO:0004222">
    <property type="term" value="F:metalloendopeptidase activity"/>
    <property type="evidence" value="ECO:0007669"/>
    <property type="project" value="UniProtKB-UniRule"/>
</dbReference>
<feature type="domain" description="CUB" evidence="18">
    <location>
        <begin position="377"/>
        <end position="494"/>
    </location>
</feature>
<proteinExistence type="evidence at transcript level"/>
<gene>
    <name evidence="21" type="primary">NAS-31</name>
</gene>
<dbReference type="FunFam" id="3.40.390.10:FF:000048">
    <property type="entry name" value="Zinc metalloproteinase"/>
    <property type="match status" value="1"/>
</dbReference>
<protein>
    <recommendedName>
        <fullName evidence="14">Zinc metalloproteinase</fullName>
    </recommendedName>
</protein>
<dbReference type="SUPFAM" id="SSF55486">
    <property type="entry name" value="Metalloproteases ('zincins'), catalytic domain"/>
    <property type="match status" value="1"/>
</dbReference>
<organism evidence="21">
    <name type="scientific">Haemonchus contortus</name>
    <name type="common">Barber pole worm</name>
    <dbReference type="NCBI Taxonomy" id="6289"/>
    <lineage>
        <taxon>Eukaryota</taxon>
        <taxon>Metazoa</taxon>
        <taxon>Ecdysozoa</taxon>
        <taxon>Nematoda</taxon>
        <taxon>Chromadorea</taxon>
        <taxon>Rhabditida</taxon>
        <taxon>Rhabditina</taxon>
        <taxon>Rhabditomorpha</taxon>
        <taxon>Strongyloidea</taxon>
        <taxon>Trichostrongylidae</taxon>
        <taxon>Haemonchus</taxon>
    </lineage>
</organism>
<feature type="binding site" evidence="16">
    <location>
        <position position="231"/>
    </location>
    <ligand>
        <name>Zn(2+)</name>
        <dbReference type="ChEBI" id="CHEBI:29105"/>
        <note>catalytic</note>
    </ligand>
</feature>
<dbReference type="PRINTS" id="PR00480">
    <property type="entry name" value="ASTACIN"/>
</dbReference>
<evidence type="ECO:0000256" key="8">
    <source>
        <dbReference type="ARBA" id="ARBA00022801"/>
    </source>
</evidence>
<evidence type="ECO:0000256" key="5">
    <source>
        <dbReference type="ARBA" id="ARBA00022670"/>
    </source>
</evidence>
<feature type="domain" description="ShKT" evidence="19">
    <location>
        <begin position="506"/>
        <end position="538"/>
    </location>
</feature>
<keyword evidence="11" id="KW-0865">Zymogen</keyword>